<dbReference type="PANTHER" id="PTHR30435">
    <property type="entry name" value="FLAGELLAR PROTEIN"/>
    <property type="match status" value="1"/>
</dbReference>
<organism evidence="8 9">
    <name type="scientific">Wigglesworthia glossinidia endosymbiont of Glossina morsitans morsitans</name>
    <name type="common">Yale colony</name>
    <dbReference type="NCBI Taxonomy" id="1142511"/>
    <lineage>
        <taxon>Bacteria</taxon>
        <taxon>Pseudomonadati</taxon>
        <taxon>Pseudomonadota</taxon>
        <taxon>Gammaproteobacteria</taxon>
        <taxon>Enterobacterales</taxon>
        <taxon>Erwiniaceae</taxon>
        <taxon>Wigglesworthia</taxon>
    </lineage>
</organism>
<comment type="similarity">
    <text evidence="2">Belongs to the flagella basal body rod proteins family.</text>
</comment>
<protein>
    <recommendedName>
        <fullName evidence="3 6">Flagellar basal-body rod protein FlgC</fullName>
    </recommendedName>
</protein>
<dbReference type="Proteomes" id="UP000009061">
    <property type="component" value="Chromosome"/>
</dbReference>
<evidence type="ECO:0000256" key="1">
    <source>
        <dbReference type="ARBA" id="ARBA00004117"/>
    </source>
</evidence>
<accession>H6Q5J9</accession>
<dbReference type="STRING" id="1142511.WIGMOR_0042"/>
<evidence type="ECO:0000256" key="3">
    <source>
        <dbReference type="ARBA" id="ARBA00017941"/>
    </source>
</evidence>
<dbReference type="InterPro" id="IPR006299">
    <property type="entry name" value="FlgC"/>
</dbReference>
<dbReference type="OrthoDB" id="9794148at2"/>
<proteinExistence type="inferred from homology"/>
<dbReference type="AlphaFoldDB" id="H6Q5J9"/>
<evidence type="ECO:0000313" key="8">
    <source>
        <dbReference type="EMBL" id="AFA40903.1"/>
    </source>
</evidence>
<sequence>MLNILKISGSALFAQSCRINISASNIANSESVDKNGDPYQSKQVIFQLDNNNHKNQIGGVKIKKIINDKKPLKLIYDPHHPKANEYGYVKMSNVNIIEEMVNTISASRSYQANIEVINTARSMILKTLSLGQ</sequence>
<dbReference type="KEGG" id="wgl:WIGMOR_0042"/>
<dbReference type="eggNOG" id="COG1558">
    <property type="taxonomic scope" value="Bacteria"/>
</dbReference>
<evidence type="ECO:0000256" key="6">
    <source>
        <dbReference type="RuleBase" id="RU362062"/>
    </source>
</evidence>
<keyword evidence="9" id="KW-1185">Reference proteome</keyword>
<dbReference type="HOGENOM" id="CLU_123272_0_0_6"/>
<evidence type="ECO:0000256" key="4">
    <source>
        <dbReference type="ARBA" id="ARBA00023143"/>
    </source>
</evidence>
<dbReference type="PROSITE" id="PS51257">
    <property type="entry name" value="PROKAR_LIPOPROTEIN"/>
    <property type="match status" value="1"/>
</dbReference>
<evidence type="ECO:0000256" key="5">
    <source>
        <dbReference type="ARBA" id="ARBA00025933"/>
    </source>
</evidence>
<dbReference type="GO" id="GO:0071978">
    <property type="term" value="P:bacterial-type flagellum-dependent swarming motility"/>
    <property type="evidence" value="ECO:0007669"/>
    <property type="project" value="TreeGrafter"/>
</dbReference>
<keyword evidence="8" id="KW-0966">Cell projection</keyword>
<dbReference type="PROSITE" id="PS00588">
    <property type="entry name" value="FLAGELLA_BB_ROD"/>
    <property type="match status" value="1"/>
</dbReference>
<dbReference type="PANTHER" id="PTHR30435:SF2">
    <property type="entry name" value="FLAGELLAR BASAL-BODY ROD PROTEIN FLGC"/>
    <property type="match status" value="1"/>
</dbReference>
<comment type="subcellular location">
    <subcellularLocation>
        <location evidence="1 6">Bacterial flagellum basal body</location>
    </subcellularLocation>
</comment>
<dbReference type="NCBIfam" id="TIGR01395">
    <property type="entry name" value="FlgC"/>
    <property type="match status" value="1"/>
</dbReference>
<name>H6Q5J9_WIGGL</name>
<dbReference type="InterPro" id="IPR019776">
    <property type="entry name" value="Flagellar_basal_body_rod_CS"/>
</dbReference>
<keyword evidence="8" id="KW-0969">Cilium</keyword>
<evidence type="ECO:0000256" key="2">
    <source>
        <dbReference type="ARBA" id="ARBA00009677"/>
    </source>
</evidence>
<dbReference type="EMBL" id="CP003315">
    <property type="protein sequence ID" value="AFA40903.1"/>
    <property type="molecule type" value="Genomic_DNA"/>
</dbReference>
<evidence type="ECO:0000259" key="7">
    <source>
        <dbReference type="Pfam" id="PF06429"/>
    </source>
</evidence>
<evidence type="ECO:0000313" key="9">
    <source>
        <dbReference type="Proteomes" id="UP000009061"/>
    </source>
</evidence>
<dbReference type="GO" id="GO:0030694">
    <property type="term" value="C:bacterial-type flagellum basal body, rod"/>
    <property type="evidence" value="ECO:0007669"/>
    <property type="project" value="UniProtKB-UniRule"/>
</dbReference>
<feature type="domain" description="Flagellar basal-body/hook protein C-terminal" evidence="7">
    <location>
        <begin position="87"/>
        <end position="130"/>
    </location>
</feature>
<keyword evidence="4 6" id="KW-0975">Bacterial flagellum</keyword>
<dbReference type="Pfam" id="PF06429">
    <property type="entry name" value="Flg_bbr_C"/>
    <property type="match status" value="1"/>
</dbReference>
<comment type="subunit">
    <text evidence="5 6">The basal body constitutes a major portion of the flagellar organelle and consists of four rings (L,P,S, and M) mounted on a central rod. The rod consists of about 26 subunits of FlgG in the distal portion, and FlgB, FlgC and FlgF are thought to build up the proximal portion of the rod with about 6 subunits each.</text>
</comment>
<keyword evidence="8" id="KW-0282">Flagellum</keyword>
<dbReference type="InterPro" id="IPR010930">
    <property type="entry name" value="Flg_bb/hook_C_dom"/>
</dbReference>
<reference evidence="8 9" key="1">
    <citation type="journal article" date="2012" name="MBio">
        <title>Insight into the transmission biology and species-specific functional capabilities of tsetse (Diptera: glossinidae) obligate symbiont wigglesworthia.</title>
        <authorList>
            <person name="Rio R.V."/>
            <person name="Symula R.E."/>
            <person name="Wang J."/>
            <person name="Lohs C."/>
            <person name="Wu Y.N."/>
            <person name="Snyder A.K."/>
            <person name="Bjornson R.D."/>
            <person name="Oshima K."/>
            <person name="Biehl B.S."/>
            <person name="Perna N.T."/>
            <person name="Hattori M."/>
            <person name="Aksoy S."/>
        </authorList>
    </citation>
    <scope>NUCLEOTIDE SEQUENCE [LARGE SCALE GENOMIC DNA]</scope>
    <source>
        <strain evidence="8">WGM</strain>
    </source>
</reference>
<dbReference type="RefSeq" id="WP_014353842.1">
    <property type="nucleotide sequence ID" value="NC_016893.1"/>
</dbReference>
<gene>
    <name evidence="8" type="primary">flgC</name>
    <name evidence="8" type="synonym">flaW</name>
    <name evidence="8" type="ORF">WIGMOR_0042</name>
</gene>